<protein>
    <submittedName>
        <fullName evidence="1">Uncharacterized protein</fullName>
    </submittedName>
</protein>
<dbReference type="EMBL" id="JAKWBI020000187">
    <property type="protein sequence ID" value="KAJ2899833.1"/>
    <property type="molecule type" value="Genomic_DNA"/>
</dbReference>
<dbReference type="AlphaFoldDB" id="A0AAD5RNK4"/>
<reference evidence="1" key="1">
    <citation type="submission" date="2022-07" db="EMBL/GenBank/DDBJ databases">
        <title>Draft genome sequence of Zalerion maritima ATCC 34329, a (micro)plastics degrading marine fungus.</title>
        <authorList>
            <person name="Paco A."/>
            <person name="Goncalves M.F.M."/>
            <person name="Rocha-Santos T.A.P."/>
            <person name="Alves A."/>
        </authorList>
    </citation>
    <scope>NUCLEOTIDE SEQUENCE</scope>
    <source>
        <strain evidence="1">ATCC 34329</strain>
    </source>
</reference>
<sequence>MEFLSDAIQSSFDADEQTERLRVRYQLGQVPEEDGSALARVDGIFQLVTSFTSTIESEKTIDEARGMSTLTQLAFFFIPLTFVGNSAGKNLKVGFALAQAGTSSSYHHFHLGSHYHPRF</sequence>
<gene>
    <name evidence="1" type="ORF">MKZ38_002775</name>
</gene>
<name>A0AAD5RNK4_9PEZI</name>
<organism evidence="1 2">
    <name type="scientific">Zalerion maritima</name>
    <dbReference type="NCBI Taxonomy" id="339359"/>
    <lineage>
        <taxon>Eukaryota</taxon>
        <taxon>Fungi</taxon>
        <taxon>Dikarya</taxon>
        <taxon>Ascomycota</taxon>
        <taxon>Pezizomycotina</taxon>
        <taxon>Sordariomycetes</taxon>
        <taxon>Lulworthiomycetidae</taxon>
        <taxon>Lulworthiales</taxon>
        <taxon>Lulworthiaceae</taxon>
        <taxon>Zalerion</taxon>
    </lineage>
</organism>
<proteinExistence type="predicted"/>
<keyword evidence="2" id="KW-1185">Reference proteome</keyword>
<evidence type="ECO:0000313" key="2">
    <source>
        <dbReference type="Proteomes" id="UP001201980"/>
    </source>
</evidence>
<evidence type="ECO:0000313" key="1">
    <source>
        <dbReference type="EMBL" id="KAJ2899833.1"/>
    </source>
</evidence>
<comment type="caution">
    <text evidence="1">The sequence shown here is derived from an EMBL/GenBank/DDBJ whole genome shotgun (WGS) entry which is preliminary data.</text>
</comment>
<dbReference type="Proteomes" id="UP001201980">
    <property type="component" value="Unassembled WGS sequence"/>
</dbReference>
<accession>A0AAD5RNK4</accession>